<comment type="caution">
    <text evidence="1">The sequence shown here is derived from an EMBL/GenBank/DDBJ whole genome shotgun (WGS) entry which is preliminary data.</text>
</comment>
<evidence type="ECO:0000313" key="3">
    <source>
        <dbReference type="Proteomes" id="UP000276834"/>
    </source>
</evidence>
<accession>A0A3L8R9Q9</accession>
<dbReference type="EMBL" id="QUSF01000708">
    <property type="protein sequence ID" value="RLV76348.1"/>
    <property type="molecule type" value="Genomic_DNA"/>
</dbReference>
<reference evidence="1" key="2">
    <citation type="submission" date="2018-08" db="EMBL/GenBank/DDBJ databases">
        <authorList>
            <person name="Sabatino S.J."/>
        </authorList>
    </citation>
    <scope>NUCLEOTIDE SEQUENCE</scope>
    <source>
        <strain evidence="1">Red01</strain>
        <tissue evidence="1">Muscle</tissue>
    </source>
</reference>
<protein>
    <submittedName>
        <fullName evidence="1">Uncharacterized protein</fullName>
    </submittedName>
</protein>
<dbReference type="EMBL" id="QUSF01000709">
    <property type="protein sequence ID" value="RLV76347.1"/>
    <property type="molecule type" value="Genomic_DNA"/>
</dbReference>
<dbReference type="AlphaFoldDB" id="A0A3L8R9Q9"/>
<name>A0A3L8R9Q9_CHLGU</name>
<gene>
    <name evidence="1" type="ORF">DV515_00017070</name>
    <name evidence="2" type="ORF">DV515_00017071</name>
</gene>
<sequence>MGDSAGGLCGPGGRSGVSVGHRGQVWGSLWDREQLWGPLWDKGQVWGSLWDREQLWGSLWDTGDSSVMSPCPALLVAQSQHRVCPHGKAEQNHGTEPVLSSRVQCSVRITGPRYCRLTTDT</sequence>
<organism evidence="1 3">
    <name type="scientific">Chloebia gouldiae</name>
    <name type="common">Gouldian finch</name>
    <name type="synonym">Erythrura gouldiae</name>
    <dbReference type="NCBI Taxonomy" id="44316"/>
    <lineage>
        <taxon>Eukaryota</taxon>
        <taxon>Metazoa</taxon>
        <taxon>Chordata</taxon>
        <taxon>Craniata</taxon>
        <taxon>Vertebrata</taxon>
        <taxon>Euteleostomi</taxon>
        <taxon>Archelosauria</taxon>
        <taxon>Archosauria</taxon>
        <taxon>Dinosauria</taxon>
        <taxon>Saurischia</taxon>
        <taxon>Theropoda</taxon>
        <taxon>Coelurosauria</taxon>
        <taxon>Aves</taxon>
        <taxon>Neognathae</taxon>
        <taxon>Neoaves</taxon>
        <taxon>Telluraves</taxon>
        <taxon>Australaves</taxon>
        <taxon>Passeriformes</taxon>
        <taxon>Passeroidea</taxon>
        <taxon>Passeridae</taxon>
        <taxon>Chloebia</taxon>
    </lineage>
</organism>
<reference evidence="1 3" key="1">
    <citation type="journal article" date="2018" name="Proc. R. Soc. B">
        <title>A non-coding region near Follistatin controls head colour polymorphism in the Gouldian finch.</title>
        <authorList>
            <person name="Toomey M.B."/>
            <person name="Marques C.I."/>
            <person name="Andrade P."/>
            <person name="Araujo P.M."/>
            <person name="Sabatino S."/>
            <person name="Gazda M.A."/>
            <person name="Afonso S."/>
            <person name="Lopes R.J."/>
            <person name="Corbo J.C."/>
            <person name="Carneiro M."/>
        </authorList>
    </citation>
    <scope>NUCLEOTIDE SEQUENCE [LARGE SCALE GENOMIC DNA]</scope>
    <source>
        <strain evidence="1">Red01</strain>
        <tissue evidence="1">Muscle</tissue>
    </source>
</reference>
<dbReference type="Proteomes" id="UP000276834">
    <property type="component" value="Unassembled WGS sequence"/>
</dbReference>
<keyword evidence="3" id="KW-1185">Reference proteome</keyword>
<evidence type="ECO:0000313" key="1">
    <source>
        <dbReference type="EMBL" id="RLV76347.1"/>
    </source>
</evidence>
<proteinExistence type="predicted"/>
<evidence type="ECO:0000313" key="2">
    <source>
        <dbReference type="EMBL" id="RLV76348.1"/>
    </source>
</evidence>